<name>A0ABX6SPL8_9ACTN</name>
<keyword evidence="4" id="KW-1185">Reference proteome</keyword>
<dbReference type="EMBL" id="CP060587">
    <property type="protein sequence ID" value="QNL93319.1"/>
    <property type="molecule type" value="Genomic_DNA"/>
</dbReference>
<feature type="compositionally biased region" description="Basic and acidic residues" evidence="1">
    <location>
        <begin position="257"/>
        <end position="269"/>
    </location>
</feature>
<feature type="compositionally biased region" description="Basic residues" evidence="1">
    <location>
        <begin position="73"/>
        <end position="91"/>
    </location>
</feature>
<feature type="compositionally biased region" description="Basic and acidic residues" evidence="1">
    <location>
        <begin position="55"/>
        <end position="72"/>
    </location>
</feature>
<reference evidence="3 4" key="1">
    <citation type="submission" date="2020-08" db="EMBL/GenBank/DDBJ databases">
        <title>Novel species in genus Aeromicrobium.</title>
        <authorList>
            <person name="Zhang G."/>
        </authorList>
    </citation>
    <scope>NUCLEOTIDE SEQUENCE [LARGE SCALE GENOMIC DNA]</scope>
    <source>
        <strain evidence="4">zg-629</strain>
    </source>
</reference>
<feature type="domain" description="CinA C-terminal" evidence="2">
    <location>
        <begin position="98"/>
        <end position="244"/>
    </location>
</feature>
<dbReference type="SUPFAM" id="SSF142433">
    <property type="entry name" value="CinA-like"/>
    <property type="match status" value="1"/>
</dbReference>
<evidence type="ECO:0000259" key="2">
    <source>
        <dbReference type="Pfam" id="PF02464"/>
    </source>
</evidence>
<organism evidence="3 4">
    <name type="scientific">Aeromicrobium senzhongii</name>
    <dbReference type="NCBI Taxonomy" id="2663859"/>
    <lineage>
        <taxon>Bacteria</taxon>
        <taxon>Bacillati</taxon>
        <taxon>Actinomycetota</taxon>
        <taxon>Actinomycetes</taxon>
        <taxon>Propionibacteriales</taxon>
        <taxon>Nocardioidaceae</taxon>
        <taxon>Aeromicrobium</taxon>
    </lineage>
</organism>
<feature type="region of interest" description="Disordered" evidence="1">
    <location>
        <begin position="249"/>
        <end position="269"/>
    </location>
</feature>
<evidence type="ECO:0000313" key="3">
    <source>
        <dbReference type="EMBL" id="QNL93319.1"/>
    </source>
</evidence>
<dbReference type="Pfam" id="PF02464">
    <property type="entry name" value="CinA"/>
    <property type="match status" value="1"/>
</dbReference>
<feature type="compositionally biased region" description="Basic and acidic residues" evidence="1">
    <location>
        <begin position="1"/>
        <end position="13"/>
    </location>
</feature>
<feature type="region of interest" description="Disordered" evidence="1">
    <location>
        <begin position="1"/>
        <end position="91"/>
    </location>
</feature>
<accession>A0ABX6SPL8</accession>
<sequence>MGDHRHADGDGPPRLRHAGRSRGQAQDRAAVRGRRGVLPAARVVGRSRPGGAAVDHPRRDGRGARAGAGDRRPVRHRRPATGRGGTGRRPRAVTVASASDVVAALRAAGQTVATAESLTGGLVCATLVDVPGASVVVRGGVIAYQPDLKTALLGVDADLIAREGTVDAAVAEQLALGACARLGATWGLGTTGVAGPGPAEGHRAGTVHVAVAGPDGVRSRRLQLDGDRDEVRRAAVRAVLADLHYRLGKNNGSADVEPDREGGGDDRDA</sequence>
<evidence type="ECO:0000313" key="4">
    <source>
        <dbReference type="Proteomes" id="UP000515871"/>
    </source>
</evidence>
<protein>
    <submittedName>
        <fullName evidence="3">CinA family protein</fullName>
    </submittedName>
</protein>
<dbReference type="NCBIfam" id="TIGR00199">
    <property type="entry name" value="PncC_domain"/>
    <property type="match status" value="1"/>
</dbReference>
<gene>
    <name evidence="3" type="ORF">H9L21_09265</name>
</gene>
<dbReference type="Gene3D" id="3.90.950.20">
    <property type="entry name" value="CinA-like"/>
    <property type="match status" value="1"/>
</dbReference>
<dbReference type="InterPro" id="IPR008136">
    <property type="entry name" value="CinA_C"/>
</dbReference>
<proteinExistence type="predicted"/>
<dbReference type="Proteomes" id="UP000515871">
    <property type="component" value="Chromosome"/>
</dbReference>
<dbReference type="InterPro" id="IPR036653">
    <property type="entry name" value="CinA-like_C"/>
</dbReference>
<evidence type="ECO:0000256" key="1">
    <source>
        <dbReference type="SAM" id="MobiDB-lite"/>
    </source>
</evidence>